<evidence type="ECO:0000259" key="4">
    <source>
        <dbReference type="SMART" id="SM00418"/>
    </source>
</evidence>
<dbReference type="EMBL" id="MIGA01000043">
    <property type="protein sequence ID" value="OSY40875.1"/>
    <property type="molecule type" value="Genomic_DNA"/>
</dbReference>
<dbReference type="PANTHER" id="PTHR43132:SF8">
    <property type="entry name" value="HTH-TYPE TRANSCRIPTIONAL REGULATOR KMTR"/>
    <property type="match status" value="1"/>
</dbReference>
<evidence type="ECO:0000313" key="7">
    <source>
        <dbReference type="Proteomes" id="UP000194225"/>
    </source>
</evidence>
<dbReference type="InterPro" id="IPR036388">
    <property type="entry name" value="WH-like_DNA-bd_sf"/>
</dbReference>
<reference evidence="5 7" key="1">
    <citation type="submission" date="2016-09" db="EMBL/GenBank/DDBJ databases">
        <title>Streptomyces platensis DSM40041, a candidate organism with high potential of specific P450 cytochromes.</title>
        <authorList>
            <person name="Grumaz C."/>
            <person name="Vainshtein Y."/>
            <person name="Kirstahler P."/>
            <person name="Sohn K."/>
        </authorList>
    </citation>
    <scope>NUCLEOTIDE SEQUENCE [LARGE SCALE GENOMIC DNA]</scope>
    <source>
        <strain evidence="5 7">DSM 40041</strain>
    </source>
</reference>
<dbReference type="InterPro" id="IPR036390">
    <property type="entry name" value="WH_DNA-bd_sf"/>
</dbReference>
<dbReference type="KEGG" id="spla:CP981_00955"/>
<dbReference type="CDD" id="cd00090">
    <property type="entry name" value="HTH_ARSR"/>
    <property type="match status" value="1"/>
</dbReference>
<dbReference type="Gene3D" id="1.10.10.10">
    <property type="entry name" value="Winged helix-like DNA-binding domain superfamily/Winged helix DNA-binding domain"/>
    <property type="match status" value="1"/>
</dbReference>
<evidence type="ECO:0000256" key="2">
    <source>
        <dbReference type="ARBA" id="ARBA00023125"/>
    </source>
</evidence>
<name>A0AAE6ND42_STRPT</name>
<dbReference type="SUPFAM" id="SSF46785">
    <property type="entry name" value="Winged helix' DNA-binding domain"/>
    <property type="match status" value="1"/>
</dbReference>
<dbReference type="PANTHER" id="PTHR43132">
    <property type="entry name" value="ARSENICAL RESISTANCE OPERON REPRESSOR ARSR-RELATED"/>
    <property type="match status" value="1"/>
</dbReference>
<dbReference type="InterPro" id="IPR051011">
    <property type="entry name" value="Metal_resp_trans_reg"/>
</dbReference>
<dbReference type="Proteomes" id="UP000325458">
    <property type="component" value="Chromosome"/>
</dbReference>
<dbReference type="Proteomes" id="UP000194225">
    <property type="component" value="Unassembled WGS sequence"/>
</dbReference>
<evidence type="ECO:0000256" key="1">
    <source>
        <dbReference type="ARBA" id="ARBA00023015"/>
    </source>
</evidence>
<keyword evidence="3" id="KW-0804">Transcription</keyword>
<dbReference type="GO" id="GO:0003700">
    <property type="term" value="F:DNA-binding transcription factor activity"/>
    <property type="evidence" value="ECO:0007669"/>
    <property type="project" value="InterPro"/>
</dbReference>
<accession>A0AAE6ND42</accession>
<evidence type="ECO:0000313" key="8">
    <source>
        <dbReference type="Proteomes" id="UP000325458"/>
    </source>
</evidence>
<dbReference type="SMART" id="SM00418">
    <property type="entry name" value="HTH_ARSR"/>
    <property type="match status" value="1"/>
</dbReference>
<dbReference type="InterPro" id="IPR001845">
    <property type="entry name" value="HTH_ArsR_DNA-bd_dom"/>
</dbReference>
<feature type="domain" description="HTH arsR-type" evidence="4">
    <location>
        <begin position="246"/>
        <end position="321"/>
    </location>
</feature>
<dbReference type="Pfam" id="PF12840">
    <property type="entry name" value="HTH_20"/>
    <property type="match status" value="1"/>
</dbReference>
<sequence length="351" mass="38280">MIRIHFTAVDFAQVRFAPRPAPLQELNVALMKMCTPGDELLFGRWRRRLLRSLPPAVQPFGDLVPAAVAPAFLDVFSDTLKDGLDTVRASPPELVRAEIERVHARQPSPAPLWLRDLHRGDGSAWHLLRRAQHAAFDTALRPVWPVVQDLHQAEFTRHALAVAEHGIGAALTELVPGSRLHENVWHCAAPHEHDITLRGRGLLLLPTFHWTGQPLISDLPGRPVAVTYPAGPGLPLSPAGAVGTDEALAGVLGRTRFDILLLLADEHTTSELARQLNVSNATVSAHTAALRGAGLITTARAGRAVLHRRTALGSLLVQRRARSGSASGGEYRAIFHRRGDRGEAETRCRET</sequence>
<keyword evidence="1" id="KW-0805">Transcription regulation</keyword>
<protein>
    <submittedName>
        <fullName evidence="6">ArsR family transcriptional regulator</fullName>
    </submittedName>
    <submittedName>
        <fullName evidence="5">Helix-turn-helix domain protein</fullName>
    </submittedName>
</protein>
<dbReference type="EMBL" id="CP023691">
    <property type="protein sequence ID" value="QEV50443.1"/>
    <property type="molecule type" value="Genomic_DNA"/>
</dbReference>
<dbReference type="RefSeq" id="WP_085926865.1">
    <property type="nucleotide sequence ID" value="NZ_BAABSS010000004.1"/>
</dbReference>
<evidence type="ECO:0000313" key="6">
    <source>
        <dbReference type="EMBL" id="QEV50443.1"/>
    </source>
</evidence>
<evidence type="ECO:0000256" key="3">
    <source>
        <dbReference type="ARBA" id="ARBA00023163"/>
    </source>
</evidence>
<gene>
    <name evidence="5" type="ORF">BG653_05277</name>
    <name evidence="6" type="ORF">CP981_00955</name>
</gene>
<dbReference type="AlphaFoldDB" id="A0AAE6ND42"/>
<dbReference type="GO" id="GO:0003677">
    <property type="term" value="F:DNA binding"/>
    <property type="evidence" value="ECO:0007669"/>
    <property type="project" value="UniProtKB-KW"/>
</dbReference>
<reference evidence="6 8" key="2">
    <citation type="submission" date="2017-09" db="EMBL/GenBank/DDBJ databases">
        <authorList>
            <person name="Lee N."/>
            <person name="Cho B.-K."/>
        </authorList>
    </citation>
    <scope>NUCLEOTIDE SEQUENCE [LARGE SCALE GENOMIC DNA]</scope>
    <source>
        <strain evidence="6 8">ATCC 23948</strain>
    </source>
</reference>
<evidence type="ECO:0000313" key="5">
    <source>
        <dbReference type="EMBL" id="OSY40875.1"/>
    </source>
</evidence>
<keyword evidence="2" id="KW-0238">DNA-binding</keyword>
<keyword evidence="7" id="KW-1185">Reference proteome</keyword>
<proteinExistence type="predicted"/>
<organism evidence="6 8">
    <name type="scientific">Streptomyces platensis</name>
    <dbReference type="NCBI Taxonomy" id="58346"/>
    <lineage>
        <taxon>Bacteria</taxon>
        <taxon>Bacillati</taxon>
        <taxon>Actinomycetota</taxon>
        <taxon>Actinomycetes</taxon>
        <taxon>Kitasatosporales</taxon>
        <taxon>Streptomycetaceae</taxon>
        <taxon>Streptomyces</taxon>
    </lineage>
</organism>
<dbReference type="GeneID" id="90921913"/>
<dbReference type="InterPro" id="IPR011991">
    <property type="entry name" value="ArsR-like_HTH"/>
</dbReference>